<comment type="subunit">
    <text evidence="4">Interacts with RNA-directed RNA polymerase.</text>
</comment>
<keyword evidence="22" id="KW-0788">Thiol protease</keyword>
<dbReference type="InterPro" id="IPR009003">
    <property type="entry name" value="Peptidase_S1_PA"/>
</dbReference>
<dbReference type="GO" id="GO:0046718">
    <property type="term" value="P:symbiont entry into host cell"/>
    <property type="evidence" value="ECO:0007669"/>
    <property type="project" value="UniProtKB-KW"/>
</dbReference>
<keyword evidence="24" id="KW-0460">Magnesium</keyword>
<keyword evidence="14" id="KW-0808">Transferase</keyword>
<evidence type="ECO:0000256" key="14">
    <source>
        <dbReference type="ARBA" id="ARBA00022679"/>
    </source>
</evidence>
<keyword evidence="13" id="KW-0645">Protease</keyword>
<feature type="domain" description="RdRp catalytic" evidence="36">
    <location>
        <begin position="1878"/>
        <end position="1992"/>
    </location>
</feature>
<dbReference type="InterPro" id="IPR059138">
    <property type="entry name" value="Pico_VP1"/>
</dbReference>
<evidence type="ECO:0000256" key="1">
    <source>
        <dbReference type="ARBA" id="ARBA00004295"/>
    </source>
</evidence>
<evidence type="ECO:0000256" key="32">
    <source>
        <dbReference type="ARBA" id="ARBA00023200"/>
    </source>
</evidence>
<keyword evidence="6" id="KW-0813">Transport</keyword>
<dbReference type="InterPro" id="IPR000605">
    <property type="entry name" value="Helicase_SF3_ssDNA/RNA_vir"/>
</dbReference>
<evidence type="ECO:0000256" key="23">
    <source>
        <dbReference type="ARBA" id="ARBA00022840"/>
    </source>
</evidence>
<dbReference type="InterPro" id="IPR029053">
    <property type="entry name" value="Viral_coat"/>
</dbReference>
<keyword evidence="34" id="KW-1160">Virus entry into host cell</keyword>
<comment type="subcellular location">
    <subcellularLocation>
        <location evidence="1">Host cytoplasmic vesicle membrane</location>
        <topology evidence="1">Peripheral membrane protein</topology>
        <orientation evidence="1">Cytoplasmic side</orientation>
    </subcellularLocation>
    <subcellularLocation>
        <location evidence="2">Virion</location>
    </subcellularLocation>
</comment>
<keyword evidence="10" id="KW-0597">Phosphoprotein</keyword>
<proteinExistence type="inferred from homology"/>
<dbReference type="InterPro" id="IPR000199">
    <property type="entry name" value="Peptidase_C3A/C3B_picornavir"/>
</dbReference>
<evidence type="ECO:0000256" key="22">
    <source>
        <dbReference type="ARBA" id="ARBA00022807"/>
    </source>
</evidence>
<evidence type="ECO:0000259" key="38">
    <source>
        <dbReference type="PROSITE" id="PS51874"/>
    </source>
</evidence>
<evidence type="ECO:0000256" key="33">
    <source>
        <dbReference type="ARBA" id="ARBA00023288"/>
    </source>
</evidence>
<evidence type="ECO:0000256" key="30">
    <source>
        <dbReference type="ARBA" id="ARBA00023065"/>
    </source>
</evidence>
<keyword evidence="18" id="KW-0547">Nucleotide-binding</keyword>
<sequence length="2112" mass="235387">MDFFSYLPFSCFRTSLCLPGNRVHKIDGSGCYTCARNWLHFHRQTLGDWPKPSLPIQYRCEPGVRHGTHTSESICEVCQWRMEMRQNTAKQIHRQGQVNSNQTGNHATETTAGGNVNVFNYYGSNYTPAYNPTQMSMDPNQFGNAVGTAAGSAASFLSSPSLETLGQDYSDRVSMWVAGNSAIITQESVGGMMMAYGSIPSYLDSQQNTVDLPTRPGPSCDRLYTLESVQWSSTSDRWVLPFPGCLVDMGVFGQNLQFHYLYRSGFMAHVQVNATQFHGGCLIVAIVPECQVFDQQNLSGKNYDNTKFFAPEPEEASSLLNVPSVPELFVYPHQLINLRVNNQATVCWTFNNMTPSSCYTTHNVCRVVIGVVTPLTYGTGGATSVPVTVTIQPVCSQFNGLRAAVKPEGIPTFQIPGSMQFVNTAMNPGFPTYPIWQPTPEFPLPGRIDDFIDVARIPTPMKFSEEHIYLELEAGHTGKIAQFDVFLQAAQFSTSYLYRLSAFYGFYRGSINLEFVYTGPRQTTCKLLIAYTPPGGSQAPATRQEAMLGTHVIWDIGLQSAISFSIPYISSGPYRYAHNRANLFGYDGWITIWYQTTLVNAPGTSNKSHVFGTVSAGTDFSFHELIDSTNSLQKQGFGEEVTQAMENAVQSIMGHNSTTLQAIEPSQQQIVPALPYQPDSAPALTAPESGEAPVRGAENVIAVEPGAVYNIGTRETHVRSIFSRYFPWVRINLKLNSNAFVDVDLSKMSRSDGVLSNSNEGFPAVFCKLIRLATYWRFTLDFVFVPLAETEDVTYQVMFVPPGAENPGGGALTQPSWSGVNPTVIAKTSDPPATLRIPWTSPASYFTSQFDGFKDFAGTQYGVCPSNWLGRLYMRTLQFYSANNKNMDLLIFMRVVDPVCYMPRHIPYIPPQRLGSRRRVERQGLLKTCTDALAESFQETFQEALDRANQTLEARSNSWWKTALGIATKMVSLIVLVVRSRGDPCILAATGALLAVDLIDACPFTWVKQQICELIGMGERQGASDWLKTFNSTMTAAKGVEWILTKLKELIDWIKNELIPKVKGVEKDMTVVERLRDYCVEWRSYLIKPNDFEEESVNELAKQIVYARDVLVREDPKNPALIHIAPTVTQCVRHLANTERRVNEPVGVVIHGAPGTGKSLATQMLGKHLARHFGKTEPYSLPPDPKFFDNYRGQPVVIMDDLGQNPDGEDMKMLCQMISTTDFVTPQADLSDKGRYFVSKVVLASTNCQHLSPPTVVTPKAIKRRFKFDLDIVVSSSFQFDDGTLDVEKALEPCSHDSQNFSGCCPFICGRAVTFKIRTTGEHISLDQLATRIKEVEASKRQVSAKIDVFLQGPTLKRKCKVHNTKKLTPEMIDLIVNDPAPGKPMAVYAKSLGYEIPEELTDGIIVEAVKKPVNKWKNAMLLLTALATILTTVYMVWRMIPKSEEGPYSGPMEKKLVKPIPRRAVETQGNLNPDMEFALSLIRHNIFPIETGTGHYTALGIYGNVVVLPKHAAVGPYTHEGKELEVEDEWEIVKSTVPTEIVCMKFKNLQPFKDLRKFLTNQFVPVDDALLVMNSGKFPRSFMNLGKVYMYGNLNLEGDLTANVVYYHAKTQRGCCGGVVLKAGKIVGMHIAGDGVNGYAAWLKASYFAECEGEMKNVRDAPKPVNVNRRTRFQPSAWHHLLDQDALLRKGPAVLSQKDPRCRVDFEANLFQKYKGNVEVGCPELETAVAHYAAQLAPLMPPNVSEELTLDEACDGYGRLEGLDLDTSAGYPYCTMGLTKRKLMENDRSLLIKGLDLHGYNLPLVTALKDELRPLEKVYNGNTRLIEAASINDTIRMKMKCGRLFEAIVSNPGVATGIAVGCNPDVDWTRFAAEMHPYVLSFDYKNFDASLSPGWFKALIQVLRRLGLNVDELIVNICNSTHIYGSKMYDVEGGMPSGTSGTSIFNSMINNLIIKTIALLAYKGIDLDQLKILTYGDDCLVSYPYPLDGEQFAKFGKYLGLTITPADKSDKFRPAGPITEHTFLKRGFKPDDKYQFLYHPTFDIEECYQSLAWTRNPAATAEHVQSLVRLIWHNGEDTYRTFVKFVKSVPIGNAIYIPPYEVLQSEWYDSF</sequence>
<evidence type="ECO:0000256" key="7">
    <source>
        <dbReference type="ARBA" id="ARBA00022484"/>
    </source>
</evidence>
<dbReference type="InterPro" id="IPR043128">
    <property type="entry name" value="Rev_trsase/Diguanyl_cyclase"/>
</dbReference>
<dbReference type="Gene3D" id="2.40.10.10">
    <property type="entry name" value="Trypsin-like serine proteases"/>
    <property type="match status" value="2"/>
</dbReference>
<dbReference type="GO" id="GO:0003723">
    <property type="term" value="F:RNA binding"/>
    <property type="evidence" value="ECO:0007669"/>
    <property type="project" value="UniProtKB-KW"/>
</dbReference>
<evidence type="ECO:0000256" key="31">
    <source>
        <dbReference type="ARBA" id="ARBA00023136"/>
    </source>
</evidence>
<dbReference type="SUPFAM" id="SSF52540">
    <property type="entry name" value="P-loop containing nucleoside triphosphate hydrolases"/>
    <property type="match status" value="1"/>
</dbReference>
<evidence type="ECO:0000259" key="36">
    <source>
        <dbReference type="PROSITE" id="PS50507"/>
    </source>
</evidence>
<dbReference type="GO" id="GO:0034220">
    <property type="term" value="P:monoatomic ion transmembrane transport"/>
    <property type="evidence" value="ECO:0007669"/>
    <property type="project" value="UniProtKB-KW"/>
</dbReference>
<reference evidence="39" key="1">
    <citation type="submission" date="2021-02" db="EMBL/GenBank/DDBJ databases">
        <title>RNA virus diversity of birds and small mammals from Qiang-Tibet plateau of China.</title>
        <authorList>
            <person name="Zhu W."/>
            <person name="Yang J."/>
            <person name="Huang Y."/>
            <person name="Lu S."/>
            <person name="Xu J."/>
        </authorList>
    </citation>
    <scope>NUCLEOTIDE SEQUENCE</scope>
    <source>
        <strain evidence="39">YSN01</strain>
    </source>
</reference>
<evidence type="ECO:0000256" key="21">
    <source>
        <dbReference type="ARBA" id="ARBA00022806"/>
    </source>
</evidence>
<dbReference type="InterPro" id="IPR044067">
    <property type="entry name" value="PCV_3C_PRO"/>
</dbReference>
<evidence type="ECO:0000256" key="12">
    <source>
        <dbReference type="ARBA" id="ARBA00022581"/>
    </source>
</evidence>
<dbReference type="SUPFAM" id="SSF56672">
    <property type="entry name" value="DNA/RNA polymerases"/>
    <property type="match status" value="1"/>
</dbReference>
<dbReference type="InterPro" id="IPR027417">
    <property type="entry name" value="P-loop_NTPase"/>
</dbReference>
<dbReference type="Gene3D" id="4.10.880.10">
    <property type="entry name" value="Poliovirus 3D polymerase Domain 1 (Nucleotidyltransferase)"/>
    <property type="match status" value="1"/>
</dbReference>
<keyword evidence="17" id="KW-0519">Myristate</keyword>
<keyword evidence="23" id="KW-0067">ATP-binding</keyword>
<evidence type="ECO:0000256" key="29">
    <source>
        <dbReference type="ARBA" id="ARBA00023039"/>
    </source>
</evidence>
<evidence type="ECO:0000256" key="18">
    <source>
        <dbReference type="ARBA" id="ARBA00022741"/>
    </source>
</evidence>
<keyword evidence="29" id="KW-1182">Viral ion channel</keyword>
<dbReference type="Pfam" id="PF22663">
    <property type="entry name" value="Rhv_5"/>
    <property type="match status" value="1"/>
</dbReference>
<keyword evidence="32" id="KW-1035">Host cytoplasm</keyword>
<keyword evidence="15" id="KW-0548">Nucleotidyltransferase</keyword>
<dbReference type="GO" id="GO:0019062">
    <property type="term" value="P:virion attachment to host cell"/>
    <property type="evidence" value="ECO:0007669"/>
    <property type="project" value="UniProtKB-KW"/>
</dbReference>
<keyword evidence="11" id="KW-0167">Capsid protein</keyword>
<keyword evidence="25" id="KW-0946">Virion</keyword>
<keyword evidence="31" id="KW-0472">Membrane</keyword>
<name>A0AA48X994_9PICO</name>
<evidence type="ECO:0000256" key="6">
    <source>
        <dbReference type="ARBA" id="ARBA00022448"/>
    </source>
</evidence>
<dbReference type="PROSITE" id="PS51874">
    <property type="entry name" value="PCV_3C_PRO"/>
    <property type="match status" value="1"/>
</dbReference>
<dbReference type="Pfam" id="PF00548">
    <property type="entry name" value="Peptidase_C3"/>
    <property type="match status" value="1"/>
</dbReference>
<evidence type="ECO:0000256" key="27">
    <source>
        <dbReference type="ARBA" id="ARBA00022884"/>
    </source>
</evidence>
<keyword evidence="19" id="KW-0378">Hydrolase</keyword>
<keyword evidence="12" id="KW-0945">Host-virus interaction</keyword>
<dbReference type="PROSITE" id="PS51218">
    <property type="entry name" value="SF3_HELICASE_2"/>
    <property type="match status" value="1"/>
</dbReference>
<dbReference type="GO" id="GO:0003968">
    <property type="term" value="F:RNA-directed RNA polymerase activity"/>
    <property type="evidence" value="ECO:0007669"/>
    <property type="project" value="UniProtKB-KW"/>
</dbReference>
<dbReference type="EMBL" id="MW826529">
    <property type="protein sequence ID" value="QXV86601.1"/>
    <property type="molecule type" value="Genomic_RNA"/>
</dbReference>
<keyword evidence="28" id="KW-0693">Viral RNA replication</keyword>
<dbReference type="GO" id="GO:0015267">
    <property type="term" value="F:channel activity"/>
    <property type="evidence" value="ECO:0007669"/>
    <property type="project" value="UniProtKB-KW"/>
</dbReference>
<evidence type="ECO:0000256" key="11">
    <source>
        <dbReference type="ARBA" id="ARBA00022561"/>
    </source>
</evidence>
<dbReference type="Pfam" id="PF00073">
    <property type="entry name" value="Rhv"/>
    <property type="match status" value="2"/>
</dbReference>
<dbReference type="InterPro" id="IPR001676">
    <property type="entry name" value="Picornavirus_capsid"/>
</dbReference>
<dbReference type="InterPro" id="IPR033703">
    <property type="entry name" value="Rhv-like"/>
</dbReference>
<dbReference type="GO" id="GO:0006508">
    <property type="term" value="P:proteolysis"/>
    <property type="evidence" value="ECO:0007669"/>
    <property type="project" value="UniProtKB-KW"/>
</dbReference>
<dbReference type="Gene3D" id="3.30.70.270">
    <property type="match status" value="1"/>
</dbReference>
<evidence type="ECO:0000256" key="13">
    <source>
        <dbReference type="ARBA" id="ARBA00022670"/>
    </source>
</evidence>
<keyword evidence="9" id="KW-0191">Covalent protein-RNA linkage</keyword>
<evidence type="ECO:0000256" key="5">
    <source>
        <dbReference type="ARBA" id="ARBA00020107"/>
    </source>
</evidence>
<keyword evidence="35" id="KW-0407">Ion channel</keyword>
<dbReference type="GO" id="GO:0003724">
    <property type="term" value="F:RNA helicase activity"/>
    <property type="evidence" value="ECO:0007669"/>
    <property type="project" value="InterPro"/>
</dbReference>
<evidence type="ECO:0000256" key="24">
    <source>
        <dbReference type="ARBA" id="ARBA00022842"/>
    </source>
</evidence>
<evidence type="ECO:0000256" key="28">
    <source>
        <dbReference type="ARBA" id="ARBA00022953"/>
    </source>
</evidence>
<keyword evidence="7" id="KW-0696">RNA-directed RNA polymerase</keyword>
<evidence type="ECO:0000256" key="2">
    <source>
        <dbReference type="ARBA" id="ARBA00004328"/>
    </source>
</evidence>
<evidence type="ECO:0000259" key="37">
    <source>
        <dbReference type="PROSITE" id="PS51218"/>
    </source>
</evidence>
<dbReference type="InterPro" id="IPR043502">
    <property type="entry name" value="DNA/RNA_pol_sf"/>
</dbReference>
<dbReference type="CDD" id="cd00205">
    <property type="entry name" value="rhv_like"/>
    <property type="match status" value="3"/>
</dbReference>
<evidence type="ECO:0000256" key="35">
    <source>
        <dbReference type="ARBA" id="ARBA00023303"/>
    </source>
</evidence>
<evidence type="ECO:0000256" key="8">
    <source>
        <dbReference type="ARBA" id="ARBA00022488"/>
    </source>
</evidence>
<keyword evidence="30" id="KW-0406">Ion transport</keyword>
<evidence type="ECO:0000313" key="39">
    <source>
        <dbReference type="EMBL" id="QXV86601.1"/>
    </source>
</evidence>
<dbReference type="Pfam" id="PF00680">
    <property type="entry name" value="RdRP_1"/>
    <property type="match status" value="1"/>
</dbReference>
<dbReference type="GO" id="GO:0039618">
    <property type="term" value="C:T=pseudo3 icosahedral viral capsid"/>
    <property type="evidence" value="ECO:0007669"/>
    <property type="project" value="UniProtKB-KW"/>
</dbReference>
<dbReference type="GO" id="GO:0005524">
    <property type="term" value="F:ATP binding"/>
    <property type="evidence" value="ECO:0007669"/>
    <property type="project" value="UniProtKB-KW"/>
</dbReference>
<evidence type="ECO:0000256" key="9">
    <source>
        <dbReference type="ARBA" id="ARBA00022520"/>
    </source>
</evidence>
<dbReference type="GO" id="GO:0039694">
    <property type="term" value="P:viral RNA genome replication"/>
    <property type="evidence" value="ECO:0007669"/>
    <property type="project" value="InterPro"/>
</dbReference>
<dbReference type="Gene3D" id="2.60.120.20">
    <property type="match status" value="3"/>
</dbReference>
<feature type="domain" description="SF3 helicase" evidence="37">
    <location>
        <begin position="1125"/>
        <end position="1287"/>
    </location>
</feature>
<dbReference type="SUPFAM" id="SSF50494">
    <property type="entry name" value="Trypsin-like serine proteases"/>
    <property type="match status" value="1"/>
</dbReference>
<keyword evidence="8" id="KW-1036">Host cytoplasmic vesicle</keyword>
<keyword evidence="21" id="KW-0347">Helicase</keyword>
<evidence type="ECO:0000256" key="10">
    <source>
        <dbReference type="ARBA" id="ARBA00022553"/>
    </source>
</evidence>
<dbReference type="InterPro" id="IPR007094">
    <property type="entry name" value="RNA-dir_pol_PSvirus"/>
</dbReference>
<dbReference type="InterPro" id="IPR043504">
    <property type="entry name" value="Peptidase_S1_PA_chymotrypsin"/>
</dbReference>
<evidence type="ECO:0000256" key="26">
    <source>
        <dbReference type="ARBA" id="ARBA00022870"/>
    </source>
</evidence>
<evidence type="ECO:0000256" key="25">
    <source>
        <dbReference type="ARBA" id="ARBA00022844"/>
    </source>
</evidence>
<dbReference type="SUPFAM" id="SSF88633">
    <property type="entry name" value="Positive stranded ssRNA viruses"/>
    <property type="match status" value="2"/>
</dbReference>
<evidence type="ECO:0000256" key="4">
    <source>
        <dbReference type="ARBA" id="ARBA00011124"/>
    </source>
</evidence>
<organism evidence="39">
    <name type="scientific">Sapelovirus sp</name>
    <dbReference type="NCBI Taxonomy" id="2809836"/>
    <lineage>
        <taxon>Viruses</taxon>
        <taxon>Riboviria</taxon>
        <taxon>Orthornavirae</taxon>
        <taxon>Pisuviricota</taxon>
        <taxon>Pisoniviricetes</taxon>
        <taxon>Picornavirales</taxon>
        <taxon>Picornaviridae</taxon>
        <taxon>Ensavirinae</taxon>
        <taxon>Sapelovirus</taxon>
    </lineage>
</organism>
<keyword evidence="27" id="KW-0694">RNA-binding</keyword>
<protein>
    <recommendedName>
        <fullName evidence="5">Genome polyprotein</fullName>
    </recommendedName>
</protein>
<evidence type="ECO:0000256" key="19">
    <source>
        <dbReference type="ARBA" id="ARBA00022801"/>
    </source>
</evidence>
<dbReference type="InterPro" id="IPR014759">
    <property type="entry name" value="Helicase_SF3_ssRNA_vir"/>
</dbReference>
<dbReference type="InterPro" id="IPR001205">
    <property type="entry name" value="RNA-dir_pol_C"/>
</dbReference>
<dbReference type="GO" id="GO:0005198">
    <property type="term" value="F:structural molecule activity"/>
    <property type="evidence" value="ECO:0007669"/>
    <property type="project" value="InterPro"/>
</dbReference>
<accession>A0AA48X994</accession>
<dbReference type="GO" id="GO:0044162">
    <property type="term" value="C:host cell cytoplasmic vesicle membrane"/>
    <property type="evidence" value="ECO:0007669"/>
    <property type="project" value="UniProtKB-SubCell"/>
</dbReference>
<dbReference type="PROSITE" id="PS50507">
    <property type="entry name" value="RDRP_SSRNA_POS"/>
    <property type="match status" value="1"/>
</dbReference>
<evidence type="ECO:0000256" key="20">
    <source>
        <dbReference type="ARBA" id="ARBA00022804"/>
    </source>
</evidence>
<keyword evidence="16" id="KW-1143">T=pseudo3 icosahedral capsid protein</keyword>
<dbReference type="Pfam" id="PF00910">
    <property type="entry name" value="RNA_helicase"/>
    <property type="match status" value="1"/>
</dbReference>
<dbReference type="GO" id="GO:0004197">
    <property type="term" value="F:cysteine-type endopeptidase activity"/>
    <property type="evidence" value="ECO:0007669"/>
    <property type="project" value="InterPro"/>
</dbReference>
<feature type="domain" description="Peptidase C3" evidence="38">
    <location>
        <begin position="1473"/>
        <end position="1649"/>
    </location>
</feature>
<keyword evidence="20" id="KW-1161">Viral attachment to host cell</keyword>
<evidence type="ECO:0000256" key="3">
    <source>
        <dbReference type="ARBA" id="ARBA00008303"/>
    </source>
</evidence>
<evidence type="ECO:0000256" key="17">
    <source>
        <dbReference type="ARBA" id="ARBA00022707"/>
    </source>
</evidence>
<keyword evidence="26" id="KW-1043">Host membrane</keyword>
<evidence type="ECO:0000256" key="15">
    <source>
        <dbReference type="ARBA" id="ARBA00022695"/>
    </source>
</evidence>
<comment type="similarity">
    <text evidence="3">Belongs to the picornaviruses polyprotein family.</text>
</comment>
<dbReference type="GO" id="GO:0006351">
    <property type="term" value="P:DNA-templated transcription"/>
    <property type="evidence" value="ECO:0007669"/>
    <property type="project" value="InterPro"/>
</dbReference>
<evidence type="ECO:0000256" key="16">
    <source>
        <dbReference type="ARBA" id="ARBA00022706"/>
    </source>
</evidence>
<dbReference type="Gene3D" id="1.20.960.20">
    <property type="match status" value="1"/>
</dbReference>
<keyword evidence="33" id="KW-0449">Lipoprotein</keyword>
<evidence type="ECO:0000256" key="34">
    <source>
        <dbReference type="ARBA" id="ARBA00023296"/>
    </source>
</evidence>